<evidence type="ECO:0008006" key="3">
    <source>
        <dbReference type="Google" id="ProtNLM"/>
    </source>
</evidence>
<dbReference type="eggNOG" id="arCOG01849">
    <property type="taxonomic scope" value="Archaea"/>
</dbReference>
<dbReference type="GeneID" id="8682945"/>
<proteinExistence type="predicted"/>
<evidence type="ECO:0000313" key="2">
    <source>
        <dbReference type="Proteomes" id="UP000001882"/>
    </source>
</evidence>
<evidence type="ECO:0000313" key="1">
    <source>
        <dbReference type="EMBL" id="BAI60102.1"/>
    </source>
</evidence>
<dbReference type="PANTHER" id="PTHR13061">
    <property type="entry name" value="DYNACTIN SUBUNIT P25"/>
    <property type="match status" value="1"/>
</dbReference>
<sequence>MIIQHFSKPSIDPSAFVAETAVVAGSVRLEEESSVWYGAVLRGDEATITVSKKANVQDNAVVHSDRGEDVLIGEGVTVGHGAIIHGCTVGKYSMIGMGAIILSKAQVGERCIIGAGAVVKEKDVIPDGSMVVGVPGKVIRQLTPEQMKYLEGNCEEYVRLARKYREASK</sequence>
<dbReference type="SUPFAM" id="SSF51161">
    <property type="entry name" value="Trimeric LpxA-like enzymes"/>
    <property type="match status" value="1"/>
</dbReference>
<dbReference type="FunCoup" id="D1YUI0">
    <property type="interactions" value="118"/>
</dbReference>
<dbReference type="InParanoid" id="D1YUI0"/>
<dbReference type="OrthoDB" id="10940at2157"/>
<name>D1YUI0_METPS</name>
<dbReference type="RefSeq" id="WP_012898782.1">
    <property type="nucleotide sequence ID" value="NC_013665.1"/>
</dbReference>
<protein>
    <recommendedName>
        <fullName evidence="3">Gamma carbonic anhydrase family protein</fullName>
    </recommendedName>
</protein>
<dbReference type="Pfam" id="PF00132">
    <property type="entry name" value="Hexapep"/>
    <property type="match status" value="1"/>
</dbReference>
<dbReference type="InterPro" id="IPR050484">
    <property type="entry name" value="Transf_Hexapept/Carb_Anhydrase"/>
</dbReference>
<gene>
    <name evidence="1" type="ordered locus">MCP_0030</name>
</gene>
<organism evidence="1 2">
    <name type="scientific">Methanocella paludicola (strain DSM 17711 / JCM 13418 / NBRC 101707 / SANAE)</name>
    <dbReference type="NCBI Taxonomy" id="304371"/>
    <lineage>
        <taxon>Archaea</taxon>
        <taxon>Methanobacteriati</taxon>
        <taxon>Methanobacteriota</taxon>
        <taxon>Stenosarchaea group</taxon>
        <taxon>Methanomicrobia</taxon>
        <taxon>Methanocellales</taxon>
        <taxon>Methanocellaceae</taxon>
        <taxon>Methanocella</taxon>
    </lineage>
</organism>
<dbReference type="KEGG" id="mpd:MCP_0030"/>
<dbReference type="AlphaFoldDB" id="D1YUI0"/>
<reference evidence="1 2" key="1">
    <citation type="journal article" date="2007" name="Appl. Environ. Microbiol.">
        <title>Isolation of key methanogens for global methane emission from rice paddy fields: a novel isolate affiliated with the clone cluster rice cluster I.</title>
        <authorList>
            <person name="Sakai S."/>
            <person name="Imachi H."/>
            <person name="Sekiguchi Y."/>
            <person name="Ohashi A."/>
            <person name="Harada H."/>
            <person name="Kamagata Y."/>
        </authorList>
    </citation>
    <scope>NUCLEOTIDE SEQUENCE [LARGE SCALE GENOMIC DNA]</scope>
    <source>
        <strain evidence="2">DSM 17711 / JCM 13418 / NBRC 101707 / SANAE</strain>
    </source>
</reference>
<dbReference type="PANTHER" id="PTHR13061:SF29">
    <property type="entry name" value="GAMMA CARBONIC ANHYDRASE-LIKE 1, MITOCHONDRIAL-RELATED"/>
    <property type="match status" value="1"/>
</dbReference>
<accession>D1YUI0</accession>
<dbReference type="CDD" id="cd04645">
    <property type="entry name" value="LbH_gamma_CA_like"/>
    <property type="match status" value="1"/>
</dbReference>
<dbReference type="InterPro" id="IPR001451">
    <property type="entry name" value="Hexapep"/>
</dbReference>
<dbReference type="Gene3D" id="2.160.10.10">
    <property type="entry name" value="Hexapeptide repeat proteins"/>
    <property type="match status" value="1"/>
</dbReference>
<dbReference type="InterPro" id="IPR047324">
    <property type="entry name" value="LbH_gamma_CA-like"/>
</dbReference>
<reference evidence="2" key="3">
    <citation type="journal article" date="2011" name="PLoS ONE">
        <title>Genome sequence of a mesophilic hydrogenotrophic methanogen Methanocella paludicola, the first cultivated representative of the order Methanocellales.</title>
        <authorList>
            <person name="Sakai S."/>
            <person name="Takaki Y."/>
            <person name="Shimamura S."/>
            <person name="Sekine M."/>
            <person name="Tajima T."/>
            <person name="Kosugi H."/>
            <person name="Ichikawa N."/>
            <person name="Tasumi E."/>
            <person name="Hiraki A.T."/>
            <person name="Shimizu A."/>
            <person name="Kato Y."/>
            <person name="Nishiko R."/>
            <person name="Mori K."/>
            <person name="Fujita N."/>
            <person name="Imachi H."/>
            <person name="Takai K."/>
        </authorList>
    </citation>
    <scope>NUCLEOTIDE SEQUENCE [LARGE SCALE GENOMIC DNA]</scope>
    <source>
        <strain evidence="2">DSM 17711 / JCM 13418 / NBRC 101707 / SANAE</strain>
    </source>
</reference>
<dbReference type="EMBL" id="AP011532">
    <property type="protein sequence ID" value="BAI60102.1"/>
    <property type="molecule type" value="Genomic_DNA"/>
</dbReference>
<dbReference type="STRING" id="304371.MCP_0030"/>
<keyword evidence="2" id="KW-1185">Reference proteome</keyword>
<reference evidence="1 2" key="2">
    <citation type="journal article" date="2008" name="Int. J. Syst. Evol. Microbiol.">
        <title>Methanocella paludicola gen. nov., sp. nov., a methane-producing archaeon, the first isolate of the lineage 'Rice Cluster I', and proposal of the new archaeal order Methanocellales ord. nov.</title>
        <authorList>
            <person name="Sakai S."/>
            <person name="Imachi H."/>
            <person name="Hanada S."/>
            <person name="Ohashi A."/>
            <person name="Harada H."/>
            <person name="Kamagata Y."/>
        </authorList>
    </citation>
    <scope>NUCLEOTIDE SEQUENCE [LARGE SCALE GENOMIC DNA]</scope>
    <source>
        <strain evidence="2">DSM 17711 / JCM 13418 / NBRC 101707 / SANAE</strain>
    </source>
</reference>
<dbReference type="InterPro" id="IPR011004">
    <property type="entry name" value="Trimer_LpxA-like_sf"/>
</dbReference>
<dbReference type="Proteomes" id="UP000001882">
    <property type="component" value="Chromosome"/>
</dbReference>